<keyword evidence="4" id="KW-1185">Reference proteome</keyword>
<dbReference type="Gene3D" id="3.75.10.10">
    <property type="entry name" value="L-arginine/glycine Amidinotransferase, Chain A"/>
    <property type="match status" value="1"/>
</dbReference>
<evidence type="ECO:0000256" key="2">
    <source>
        <dbReference type="ARBA" id="ARBA00022917"/>
    </source>
</evidence>
<evidence type="ECO:0008006" key="5">
    <source>
        <dbReference type="Google" id="ProtNLM"/>
    </source>
</evidence>
<dbReference type="EMBL" id="JAOAOG010000232">
    <property type="protein sequence ID" value="KAJ6238779.1"/>
    <property type="molecule type" value="Genomic_DNA"/>
</dbReference>
<dbReference type="SUPFAM" id="SSF55909">
    <property type="entry name" value="Pentein"/>
    <property type="match status" value="1"/>
</dbReference>
<gene>
    <name evidence="3" type="ORF">M0813_26006</name>
</gene>
<reference evidence="3" key="1">
    <citation type="submission" date="2022-08" db="EMBL/GenBank/DDBJ databases">
        <title>Novel sulfate-reducing endosymbionts in the free-living metamonad Anaeramoeba.</title>
        <authorList>
            <person name="Jerlstrom-Hultqvist J."/>
            <person name="Cepicka I."/>
            <person name="Gallot-Lavallee L."/>
            <person name="Salas-Leiva D."/>
            <person name="Curtis B.A."/>
            <person name="Zahonova K."/>
            <person name="Pipaliya S."/>
            <person name="Dacks J."/>
            <person name="Roger A.J."/>
        </authorList>
    </citation>
    <scope>NUCLEOTIDE SEQUENCE</scope>
    <source>
        <strain evidence="3">Schooner1</strain>
    </source>
</reference>
<dbReference type="SMART" id="SM00654">
    <property type="entry name" value="eIF6"/>
    <property type="match status" value="1"/>
</dbReference>
<protein>
    <recommendedName>
        <fullName evidence="5">Eukaryotic translation initiation factor 6</fullName>
    </recommendedName>
</protein>
<keyword evidence="1" id="KW-0396">Initiation factor</keyword>
<comment type="caution">
    <text evidence="3">The sequence shown here is derived from an EMBL/GenBank/DDBJ whole genome shotgun (WGS) entry which is preliminary data.</text>
</comment>
<evidence type="ECO:0000313" key="3">
    <source>
        <dbReference type="EMBL" id="KAJ6238779.1"/>
    </source>
</evidence>
<dbReference type="InterPro" id="IPR002769">
    <property type="entry name" value="eIF6"/>
</dbReference>
<dbReference type="PANTHER" id="PTHR10784">
    <property type="entry name" value="TRANSLATION INITIATION FACTOR 6"/>
    <property type="match status" value="1"/>
</dbReference>
<name>A0ABQ8Y2G5_9EUKA</name>
<dbReference type="Proteomes" id="UP001150062">
    <property type="component" value="Unassembled WGS sequence"/>
</dbReference>
<organism evidence="3 4">
    <name type="scientific">Anaeramoeba flamelloides</name>
    <dbReference type="NCBI Taxonomy" id="1746091"/>
    <lineage>
        <taxon>Eukaryota</taxon>
        <taxon>Metamonada</taxon>
        <taxon>Anaeramoebidae</taxon>
        <taxon>Anaeramoeba</taxon>
    </lineage>
</organism>
<evidence type="ECO:0000313" key="4">
    <source>
        <dbReference type="Proteomes" id="UP001150062"/>
    </source>
</evidence>
<sequence>MAIRAQFQSSSEIGVFAKLTNSYCLVAQGGSENFYSVFESELSEHIPVVHVSISGTKVIGSMVAGNKNGVLLPTTTSDQELMHIRNSLPESVKVIRIEEKLTALGNPFFFIRFLFQNRTFFFFLCLFFKNCSRPPFLLAVSQRSKIRNQNNPSFLQVFVQLFQ</sequence>
<accession>A0ABQ8Y2G5</accession>
<keyword evidence="2" id="KW-0648">Protein biosynthesis</keyword>
<proteinExistence type="predicted"/>
<dbReference type="Pfam" id="PF01912">
    <property type="entry name" value="eIF-6"/>
    <property type="match status" value="1"/>
</dbReference>
<evidence type="ECO:0000256" key="1">
    <source>
        <dbReference type="ARBA" id="ARBA00022540"/>
    </source>
</evidence>